<dbReference type="Proteomes" id="UP000812961">
    <property type="component" value="Unassembled WGS sequence"/>
</dbReference>
<name>A0ABS7GL11_9BACT</name>
<keyword evidence="2" id="KW-1185">Reference proteome</keyword>
<dbReference type="Gene3D" id="2.180.10.10">
    <property type="entry name" value="RHS repeat-associated core"/>
    <property type="match status" value="1"/>
</dbReference>
<evidence type="ECO:0000313" key="1">
    <source>
        <dbReference type="EMBL" id="MBW8688405.1"/>
    </source>
</evidence>
<organism evidence="1 2">
    <name type="scientific">Chitinophaga rhizophila</name>
    <dbReference type="NCBI Taxonomy" id="2866212"/>
    <lineage>
        <taxon>Bacteria</taxon>
        <taxon>Pseudomonadati</taxon>
        <taxon>Bacteroidota</taxon>
        <taxon>Chitinophagia</taxon>
        <taxon>Chitinophagales</taxon>
        <taxon>Chitinophagaceae</taxon>
        <taxon>Chitinophaga</taxon>
    </lineage>
</organism>
<evidence type="ECO:0008006" key="3">
    <source>
        <dbReference type="Google" id="ProtNLM"/>
    </source>
</evidence>
<dbReference type="RefSeq" id="WP_220253732.1">
    <property type="nucleotide sequence ID" value="NZ_JAICCF010000010.1"/>
</dbReference>
<evidence type="ECO:0000313" key="2">
    <source>
        <dbReference type="Proteomes" id="UP000812961"/>
    </source>
</evidence>
<proteinExistence type="predicted"/>
<protein>
    <recommendedName>
        <fullName evidence="3">RHS repeat-associated protein</fullName>
    </recommendedName>
</protein>
<accession>A0ABS7GL11</accession>
<dbReference type="NCBIfam" id="TIGR03696">
    <property type="entry name" value="Rhs_assc_core"/>
    <property type="match status" value="1"/>
</dbReference>
<dbReference type="EMBL" id="JAICCF010000010">
    <property type="protein sequence ID" value="MBW8688405.1"/>
    <property type="molecule type" value="Genomic_DNA"/>
</dbReference>
<sequence>MGGYRYGFNGQEKSTEVGNSNYTAEFWEYDSRIGRRWNLDPKPIEGISSYSVMGNNPISNIDPDGDLFFGLFGSTSEQRQAAKAFVKENGGEVRNRLSSNIHVNYDRQQLFSDESGNIGFEVINSDQHFKSNGLPETGSILLDNWNERRLEAFKQGRNLSVDADGNEQQEIFYDGIKPDYTIESFLIPVPKGLNLLYHGTVGGVLKTKLGVKVLGEAAKKLNTYTARAVEAGFAGNVSQRVKAGLFVQLNHNVPRLLNGKNWATLYSTGSATIIGRTWQNQAIGLGLLNTVGGGTLGALNYNKSINSPFSPYDPNLMYENP</sequence>
<comment type="caution">
    <text evidence="1">The sequence shown here is derived from an EMBL/GenBank/DDBJ whole genome shotgun (WGS) entry which is preliminary data.</text>
</comment>
<reference evidence="1 2" key="1">
    <citation type="submission" date="2021-08" db="EMBL/GenBank/DDBJ databases">
        <title>The genome sequence of Chitinophaga sp. B61.</title>
        <authorList>
            <person name="Zhang X."/>
        </authorList>
    </citation>
    <scope>NUCLEOTIDE SEQUENCE [LARGE SCALE GENOMIC DNA]</scope>
    <source>
        <strain evidence="1 2">B61</strain>
    </source>
</reference>
<gene>
    <name evidence="1" type="ORF">K1Y79_28990</name>
</gene>
<dbReference type="InterPro" id="IPR022385">
    <property type="entry name" value="Rhs_assc_core"/>
</dbReference>